<organism evidence="1 2">
    <name type="scientific">Paraburkholderia hospita</name>
    <dbReference type="NCBI Taxonomy" id="169430"/>
    <lineage>
        <taxon>Bacteria</taxon>
        <taxon>Pseudomonadati</taxon>
        <taxon>Pseudomonadota</taxon>
        <taxon>Betaproteobacteria</taxon>
        <taxon>Burkholderiales</taxon>
        <taxon>Burkholderiaceae</taxon>
        <taxon>Paraburkholderia</taxon>
    </lineage>
</organism>
<protein>
    <submittedName>
        <fullName evidence="1">Uncharacterized protein</fullName>
    </submittedName>
</protein>
<gene>
    <name evidence="1" type="ORF">C2L64_49010</name>
</gene>
<accession>A0AAN1JLI3</accession>
<dbReference type="KEGG" id="phs:C2L64_49010"/>
<dbReference type="EMBL" id="CP026109">
    <property type="protein sequence ID" value="AUT76227.1"/>
    <property type="molecule type" value="Genomic_DNA"/>
</dbReference>
<reference evidence="1 2" key="1">
    <citation type="submission" date="2018-01" db="EMBL/GenBank/DDBJ databases">
        <title>Species boundaries and ecological features among Paraburkholderia terrae DSMZ17804T, P. hospita DSMZ17164T and P. caribensis DSMZ13236T.</title>
        <authorList>
            <person name="Pratama A.A."/>
        </authorList>
    </citation>
    <scope>NUCLEOTIDE SEQUENCE [LARGE SCALE GENOMIC DNA]</scope>
    <source>
        <strain evidence="1 2">DSM 17164</strain>
    </source>
</reference>
<proteinExistence type="predicted"/>
<name>A0AAN1JLI3_9BURK</name>
<evidence type="ECO:0000313" key="2">
    <source>
        <dbReference type="Proteomes" id="UP000236649"/>
    </source>
</evidence>
<dbReference type="Proteomes" id="UP000236649">
    <property type="component" value="Chromosome 5"/>
</dbReference>
<evidence type="ECO:0000313" key="1">
    <source>
        <dbReference type="EMBL" id="AUT76227.1"/>
    </source>
</evidence>
<sequence length="112" mass="12585">MSSVREKQVLPLIEHVIDCLGIDRVFLGFCHVKAVGNDDVHSLRVCDPFPAKLPLLPEQHLISTLLHPQQQELLAMPIRQGPEKVSAMAHLVLFTFDEESLIAPHLDFREGT</sequence>
<dbReference type="AlphaFoldDB" id="A0AAN1JLI3"/>